<keyword evidence="4 6" id="KW-1133">Transmembrane helix</keyword>
<feature type="transmembrane region" description="Helical" evidence="7">
    <location>
        <begin position="226"/>
        <end position="248"/>
    </location>
</feature>
<feature type="transmembrane region" description="Helical" evidence="7">
    <location>
        <begin position="188"/>
        <end position="206"/>
    </location>
</feature>
<reference evidence="10" key="1">
    <citation type="journal article" date="2005" name="Nature">
        <title>Sequencing of Aspergillus nidulans and comparative analysis with A. fumigatus and A. oryzae.</title>
        <authorList>
            <person name="Galagan J.E."/>
            <person name="Calvo S.E."/>
            <person name="Cuomo C."/>
            <person name="Ma L.J."/>
            <person name="Wortman J.R."/>
            <person name="Batzoglou S."/>
            <person name="Lee S.I."/>
            <person name="Basturkmen M."/>
            <person name="Spevak C.C."/>
            <person name="Clutterbuck J."/>
            <person name="Kapitonov V."/>
            <person name="Jurka J."/>
            <person name="Scazzocchio C."/>
            <person name="Farman M."/>
            <person name="Butler J."/>
            <person name="Purcell S."/>
            <person name="Harris S."/>
            <person name="Braus G.H."/>
            <person name="Draht O."/>
            <person name="Busch S."/>
            <person name="D'Enfert C."/>
            <person name="Bouchier C."/>
            <person name="Goldman G.H."/>
            <person name="Bell-Pedersen D."/>
            <person name="Griffiths-Jones S."/>
            <person name="Doonan J.H."/>
            <person name="Yu J."/>
            <person name="Vienken K."/>
            <person name="Pain A."/>
            <person name="Freitag M."/>
            <person name="Selker E.U."/>
            <person name="Archer D.B."/>
            <person name="Penalva M.A."/>
            <person name="Oakley B.R."/>
            <person name="Momany M."/>
            <person name="Tanaka T."/>
            <person name="Kumagai T."/>
            <person name="Asai K."/>
            <person name="Machida M."/>
            <person name="Nierman W.C."/>
            <person name="Denning D.W."/>
            <person name="Caddick M."/>
            <person name="Hynes M."/>
            <person name="Paoletti M."/>
            <person name="Fischer R."/>
            <person name="Miller B."/>
            <person name="Dyer P."/>
            <person name="Sachs M.S."/>
            <person name="Osmani S.A."/>
            <person name="Birren B.W."/>
        </authorList>
    </citation>
    <scope>NUCLEOTIDE SEQUENCE [LARGE SCALE GENOMIC DNA]</scope>
    <source>
        <strain evidence="10">FGSC A4 / ATCC 38163 / CBS 112.46 / NRRL 194 / M139</strain>
    </source>
</reference>
<dbReference type="AlphaFoldDB" id="Q5AQD4"/>
<dbReference type="OrthoDB" id="5415655at2759"/>
<dbReference type="GeneID" id="3684095"/>
<sequence length="270" mass="29737">MSTVTPPASSFTIDTPTILCILFALSFMPIAYVLGNNLIPSSQTRNRILFYWHAYDALTHLFIEGSFLYECFTSYATLPAGFAAPEPAFLGIKDRVYGAAHGSAPSARLWQEYAKADKRWATADATVISLELLTVFLGGPAAIYVCYLVWQSSCTQPAPKPTSSKSSSPKSTSKSSAAKLESQGASKAKLWLVATALATAELYGGFMTFVPEWLTGSTQLDTSNAVYLWFYLFFFNTLWVWIPLWVLWEAAKEVKRAFVLAEGVEGKKVK</sequence>
<organism evidence="9 10">
    <name type="scientific">Emericella nidulans (strain FGSC A4 / ATCC 38163 / CBS 112.46 / NRRL 194 / M139)</name>
    <name type="common">Aspergillus nidulans</name>
    <dbReference type="NCBI Taxonomy" id="227321"/>
    <lineage>
        <taxon>Eukaryota</taxon>
        <taxon>Fungi</taxon>
        <taxon>Dikarya</taxon>
        <taxon>Ascomycota</taxon>
        <taxon>Pezizomycotina</taxon>
        <taxon>Eurotiomycetes</taxon>
        <taxon>Eurotiomycetidae</taxon>
        <taxon>Eurotiales</taxon>
        <taxon>Aspergillaceae</taxon>
        <taxon>Aspergillus</taxon>
        <taxon>Aspergillus subgen. Nidulantes</taxon>
    </lineage>
</organism>
<dbReference type="GO" id="GO:0016020">
    <property type="term" value="C:membrane"/>
    <property type="evidence" value="ECO:0007669"/>
    <property type="project" value="UniProtKB-SubCell"/>
</dbReference>
<evidence type="ECO:0000256" key="7">
    <source>
        <dbReference type="SAM" id="Phobius"/>
    </source>
</evidence>
<gene>
    <name evidence="9" type="ORF">ANIA_09496</name>
</gene>
<dbReference type="KEGG" id="ani:ANIA_09496"/>
<dbReference type="eggNOG" id="KOG4826">
    <property type="taxonomic scope" value="Eukaryota"/>
</dbReference>
<comment type="similarity">
    <text evidence="2">Belongs to the EBP family.</text>
</comment>
<dbReference type="OMA" id="VYLWLYL"/>
<dbReference type="PANTHER" id="PTHR14207">
    <property type="entry name" value="STEROL ISOMERASE"/>
    <property type="match status" value="1"/>
</dbReference>
<dbReference type="HOGENOM" id="CLU_072128_1_0_1"/>
<evidence type="ECO:0000259" key="8">
    <source>
        <dbReference type="PROSITE" id="PS51751"/>
    </source>
</evidence>
<evidence type="ECO:0000313" key="10">
    <source>
        <dbReference type="Proteomes" id="UP000000560"/>
    </source>
</evidence>
<evidence type="ECO:0000256" key="1">
    <source>
        <dbReference type="ARBA" id="ARBA00004141"/>
    </source>
</evidence>
<evidence type="ECO:0000256" key="3">
    <source>
        <dbReference type="ARBA" id="ARBA00022692"/>
    </source>
</evidence>
<dbReference type="GO" id="GO:0016125">
    <property type="term" value="P:sterol metabolic process"/>
    <property type="evidence" value="ECO:0007669"/>
    <property type="project" value="InterPro"/>
</dbReference>
<evidence type="ECO:0000256" key="5">
    <source>
        <dbReference type="ARBA" id="ARBA00023136"/>
    </source>
</evidence>
<dbReference type="RefSeq" id="XP_868878.1">
    <property type="nucleotide sequence ID" value="XM_863785.2"/>
</dbReference>
<dbReference type="PROSITE" id="PS51751">
    <property type="entry name" value="EXPERA"/>
    <property type="match status" value="1"/>
</dbReference>
<dbReference type="Pfam" id="PF05241">
    <property type="entry name" value="EBP"/>
    <property type="match status" value="1"/>
</dbReference>
<dbReference type="PANTHER" id="PTHR14207:SF1">
    <property type="entry name" value="EMOPAMIL-BINDING PROTEIN-LIKE"/>
    <property type="match status" value="1"/>
</dbReference>
<keyword evidence="3 6" id="KW-0812">Transmembrane</keyword>
<feature type="domain" description="EXPERA" evidence="8">
    <location>
        <begin position="45"/>
        <end position="247"/>
    </location>
</feature>
<keyword evidence="10" id="KW-1185">Reference proteome</keyword>
<name>Q5AQD4_EMENI</name>
<dbReference type="InterPro" id="IPR033118">
    <property type="entry name" value="EXPERA"/>
</dbReference>
<dbReference type="Proteomes" id="UP000000560">
    <property type="component" value="Chromosome I"/>
</dbReference>
<evidence type="ECO:0000313" key="9">
    <source>
        <dbReference type="EMBL" id="CBF69580.1"/>
    </source>
</evidence>
<dbReference type="EMBL" id="BN001301">
    <property type="protein sequence ID" value="CBF69580.1"/>
    <property type="molecule type" value="Genomic_DNA"/>
</dbReference>
<dbReference type="InterPro" id="IPR007905">
    <property type="entry name" value="EBP"/>
</dbReference>
<accession>Q5AQD4</accession>
<evidence type="ECO:0000256" key="4">
    <source>
        <dbReference type="ARBA" id="ARBA00022989"/>
    </source>
</evidence>
<dbReference type="GO" id="GO:0047750">
    <property type="term" value="F:cholestenol delta-isomerase activity"/>
    <property type="evidence" value="ECO:0007669"/>
    <property type="project" value="InterPro"/>
</dbReference>
<dbReference type="GO" id="GO:0005783">
    <property type="term" value="C:endoplasmic reticulum"/>
    <property type="evidence" value="ECO:0000318"/>
    <property type="project" value="GO_Central"/>
</dbReference>
<protein>
    <recommendedName>
        <fullName evidence="8">EXPERA domain-containing protein</fullName>
    </recommendedName>
</protein>
<dbReference type="InParanoid" id="Q5AQD4"/>
<dbReference type="STRING" id="227321.Q5AQD4"/>
<dbReference type="VEuPathDB" id="FungiDB:AN9496"/>
<comment type="subcellular location">
    <subcellularLocation>
        <location evidence="1">Membrane</location>
        <topology evidence="1">Multi-pass membrane protein</topology>
    </subcellularLocation>
</comment>
<accession>C8V0Q6</accession>
<evidence type="ECO:0000256" key="2">
    <source>
        <dbReference type="ARBA" id="ARBA00008337"/>
    </source>
</evidence>
<keyword evidence="5 6" id="KW-0472">Membrane</keyword>
<evidence type="ECO:0000256" key="6">
    <source>
        <dbReference type="PROSITE-ProRule" id="PRU01087"/>
    </source>
</evidence>
<proteinExistence type="inferred from homology"/>
<feature type="transmembrane region" description="Helical" evidence="7">
    <location>
        <begin position="16"/>
        <end position="39"/>
    </location>
</feature>
<reference evidence="10" key="2">
    <citation type="journal article" date="2009" name="Fungal Genet. Biol.">
        <title>The 2008 update of the Aspergillus nidulans genome annotation: a community effort.</title>
        <authorList>
            <person name="Wortman J.R."/>
            <person name="Gilsenan J.M."/>
            <person name="Joardar V."/>
            <person name="Deegan J."/>
            <person name="Clutterbuck J."/>
            <person name="Andersen M.R."/>
            <person name="Archer D."/>
            <person name="Bencina M."/>
            <person name="Braus G."/>
            <person name="Coutinho P."/>
            <person name="von Dohren H."/>
            <person name="Doonan J."/>
            <person name="Driessen A.J."/>
            <person name="Durek P."/>
            <person name="Espeso E."/>
            <person name="Fekete E."/>
            <person name="Flipphi M."/>
            <person name="Estrada C.G."/>
            <person name="Geysens S."/>
            <person name="Goldman G."/>
            <person name="de Groot P.W."/>
            <person name="Hansen K."/>
            <person name="Harris S.D."/>
            <person name="Heinekamp T."/>
            <person name="Helmstaedt K."/>
            <person name="Henrissat B."/>
            <person name="Hofmann G."/>
            <person name="Homan T."/>
            <person name="Horio T."/>
            <person name="Horiuchi H."/>
            <person name="James S."/>
            <person name="Jones M."/>
            <person name="Karaffa L."/>
            <person name="Karanyi Z."/>
            <person name="Kato M."/>
            <person name="Keller N."/>
            <person name="Kelly D.E."/>
            <person name="Kiel J.A."/>
            <person name="Kim J.M."/>
            <person name="van der Klei I.J."/>
            <person name="Klis F.M."/>
            <person name="Kovalchuk A."/>
            <person name="Krasevec N."/>
            <person name="Kubicek C.P."/>
            <person name="Liu B."/>
            <person name="Maccabe A."/>
            <person name="Meyer V."/>
            <person name="Mirabito P."/>
            <person name="Miskei M."/>
            <person name="Mos M."/>
            <person name="Mullins J."/>
            <person name="Nelson D.R."/>
            <person name="Nielsen J."/>
            <person name="Oakley B.R."/>
            <person name="Osmani S.A."/>
            <person name="Pakula T."/>
            <person name="Paszewski A."/>
            <person name="Paulsen I."/>
            <person name="Pilsyk S."/>
            <person name="Pocsi I."/>
            <person name="Punt P.J."/>
            <person name="Ram A.F."/>
            <person name="Ren Q."/>
            <person name="Robellet X."/>
            <person name="Robson G."/>
            <person name="Seiboth B."/>
            <person name="van Solingen P."/>
            <person name="Specht T."/>
            <person name="Sun J."/>
            <person name="Taheri-Talesh N."/>
            <person name="Takeshita N."/>
            <person name="Ussery D."/>
            <person name="vanKuyk P.A."/>
            <person name="Visser H."/>
            <person name="van de Vondervoort P.J."/>
            <person name="de Vries R.P."/>
            <person name="Walton J."/>
            <person name="Xiang X."/>
            <person name="Xiong Y."/>
            <person name="Zeng A.P."/>
            <person name="Brandt B.W."/>
            <person name="Cornell M.J."/>
            <person name="van den Hondel C.A."/>
            <person name="Visser J."/>
            <person name="Oliver S.G."/>
            <person name="Turner G."/>
        </authorList>
    </citation>
    <scope>GENOME REANNOTATION</scope>
    <source>
        <strain evidence="10">FGSC A4 / ATCC 38163 / CBS 112.46 / NRRL 194 / M139</strain>
    </source>
</reference>